<dbReference type="Pfam" id="PF13180">
    <property type="entry name" value="PDZ_2"/>
    <property type="match status" value="2"/>
</dbReference>
<dbReference type="EMBL" id="MQWB01000001">
    <property type="protein sequence ID" value="OZC01821.1"/>
    <property type="molecule type" value="Genomic_DNA"/>
</dbReference>
<comment type="caution">
    <text evidence="6">The sequence shown here is derived from an EMBL/GenBank/DDBJ whole genome shotgun (WGS) entry which is preliminary data.</text>
</comment>
<dbReference type="InParanoid" id="A0A259TVS0"/>
<dbReference type="RefSeq" id="WP_094545441.1">
    <property type="nucleotide sequence ID" value="NZ_MQWB01000001.1"/>
</dbReference>
<dbReference type="InterPro" id="IPR009003">
    <property type="entry name" value="Peptidase_S1_PA"/>
</dbReference>
<dbReference type="SMART" id="SM00228">
    <property type="entry name" value="PDZ"/>
    <property type="match status" value="2"/>
</dbReference>
<dbReference type="Pfam" id="PF13365">
    <property type="entry name" value="Trypsin_2"/>
    <property type="match status" value="1"/>
</dbReference>
<evidence type="ECO:0000256" key="2">
    <source>
        <dbReference type="ARBA" id="ARBA00022670"/>
    </source>
</evidence>
<reference evidence="6 7" key="1">
    <citation type="submission" date="2016-11" db="EMBL/GenBank/DDBJ databases">
        <title>Study of marine rhodopsin-containing bacteria.</title>
        <authorList>
            <person name="Yoshizawa S."/>
            <person name="Kumagai Y."/>
            <person name="Kogure K."/>
        </authorList>
    </citation>
    <scope>NUCLEOTIDE SEQUENCE [LARGE SCALE GENOMIC DNA]</scope>
    <source>
        <strain evidence="6 7">SG-29</strain>
    </source>
</reference>
<dbReference type="InterPro" id="IPR036034">
    <property type="entry name" value="PDZ_sf"/>
</dbReference>
<dbReference type="InterPro" id="IPR001478">
    <property type="entry name" value="PDZ"/>
</dbReference>
<accession>A0A259TVS0</accession>
<dbReference type="AlphaFoldDB" id="A0A259TVS0"/>
<evidence type="ECO:0000313" key="6">
    <source>
        <dbReference type="EMBL" id="OZC01821.1"/>
    </source>
</evidence>
<evidence type="ECO:0000256" key="4">
    <source>
        <dbReference type="SAM" id="MobiDB-lite"/>
    </source>
</evidence>
<dbReference type="PANTHER" id="PTHR22939">
    <property type="entry name" value="SERINE PROTEASE FAMILY S1C HTRA-RELATED"/>
    <property type="match status" value="1"/>
</dbReference>
<comment type="similarity">
    <text evidence="1">Belongs to the peptidase S1C family.</text>
</comment>
<keyword evidence="7" id="KW-1185">Reference proteome</keyword>
<dbReference type="Gene3D" id="2.40.10.120">
    <property type="match status" value="1"/>
</dbReference>
<protein>
    <recommendedName>
        <fullName evidence="5">PDZ domain-containing protein</fullName>
    </recommendedName>
</protein>
<evidence type="ECO:0000256" key="1">
    <source>
        <dbReference type="ARBA" id="ARBA00010541"/>
    </source>
</evidence>
<evidence type="ECO:0000259" key="5">
    <source>
        <dbReference type="PROSITE" id="PS50106"/>
    </source>
</evidence>
<dbReference type="OrthoDB" id="9758917at2"/>
<feature type="domain" description="PDZ" evidence="5">
    <location>
        <begin position="298"/>
        <end position="392"/>
    </location>
</feature>
<organism evidence="6 7">
    <name type="scientific">Rubricoccus marinus</name>
    <dbReference type="NCBI Taxonomy" id="716817"/>
    <lineage>
        <taxon>Bacteria</taxon>
        <taxon>Pseudomonadati</taxon>
        <taxon>Rhodothermota</taxon>
        <taxon>Rhodothermia</taxon>
        <taxon>Rhodothermales</taxon>
        <taxon>Rubricoccaceae</taxon>
        <taxon>Rubricoccus</taxon>
    </lineage>
</organism>
<dbReference type="PROSITE" id="PS50106">
    <property type="entry name" value="PDZ"/>
    <property type="match status" value="1"/>
</dbReference>
<dbReference type="GO" id="GO:0006508">
    <property type="term" value="P:proteolysis"/>
    <property type="evidence" value="ECO:0007669"/>
    <property type="project" value="UniProtKB-KW"/>
</dbReference>
<dbReference type="SUPFAM" id="SSF50156">
    <property type="entry name" value="PDZ domain-like"/>
    <property type="match status" value="2"/>
</dbReference>
<keyword evidence="3" id="KW-0378">Hydrolase</keyword>
<dbReference type="Gene3D" id="2.30.42.10">
    <property type="match status" value="2"/>
</dbReference>
<gene>
    <name evidence="6" type="ORF">BSZ36_01745</name>
</gene>
<name>A0A259TVS0_9BACT</name>
<proteinExistence type="inferred from homology"/>
<evidence type="ECO:0000313" key="7">
    <source>
        <dbReference type="Proteomes" id="UP000216446"/>
    </source>
</evidence>
<keyword evidence="2" id="KW-0645">Protease</keyword>
<dbReference type="SUPFAM" id="SSF50494">
    <property type="entry name" value="Trypsin-like serine proteases"/>
    <property type="match status" value="1"/>
</dbReference>
<feature type="region of interest" description="Disordered" evidence="4">
    <location>
        <begin position="328"/>
        <end position="348"/>
    </location>
</feature>
<evidence type="ECO:0000256" key="3">
    <source>
        <dbReference type="ARBA" id="ARBA00022801"/>
    </source>
</evidence>
<dbReference type="GO" id="GO:0004252">
    <property type="term" value="F:serine-type endopeptidase activity"/>
    <property type="evidence" value="ECO:0007669"/>
    <property type="project" value="InterPro"/>
</dbReference>
<dbReference type="PRINTS" id="PR00834">
    <property type="entry name" value="PROTEASES2C"/>
</dbReference>
<dbReference type="PANTHER" id="PTHR22939:SF129">
    <property type="entry name" value="SERINE PROTEASE HTRA2, MITOCHONDRIAL"/>
    <property type="match status" value="1"/>
</dbReference>
<sequence>MHTDPINEPRPARRKLATGLLVAAAFLGGIFFVASAANLLGLTDLLPGSIAQRVEQTEAIATAEDLGRAFTQVAERVNPAVVQIRATQLIDRSDDPMAGGNPLDFFFQRPPGMSPDAAPDVEREPFARSGLGSGAFIRDDGYIVTNNHVVENASELVVHLFDGRELRAEIVGTDPFSDLAVIKVEGDDFPTIPFGESDEVRVGQWVLAIGSPLDENLSNTVTSGIISSLGRYQGGNNSISNYIQTDAAVNPGNSGGPLVNLRGEIVGINSAIATRTGTFNGISFAIPVDIVRNTAEQLIESGEVERGFLGISFEAATPSLRRAYGAGPGAARVANTSPDGQGREPAKEAGIRTDDLITAVDGVALIDSRQIVSLIANKRPGDRVDLTINRGGKEETVTVRLGVRPENLGGTAPEAPSAPAMPEEEPASMEALGLTIQNPTRAVLQRYRIDADAVEGVVVTDVERNSEAFRDAGIVRGMVITEVNRKPVANREDFEAALASVPPGETFLVRVQRFGGGQSASTLTALTKPG</sequence>
<dbReference type="Proteomes" id="UP000216446">
    <property type="component" value="Unassembled WGS sequence"/>
</dbReference>
<dbReference type="InterPro" id="IPR001940">
    <property type="entry name" value="Peptidase_S1C"/>
</dbReference>